<name>A0A1F5FH54_9BACT</name>
<dbReference type="EMBL" id="MFAM01000032">
    <property type="protein sequence ID" value="OGD78892.1"/>
    <property type="molecule type" value="Genomic_DNA"/>
</dbReference>
<gene>
    <name evidence="2" type="ORF">A2368_01690</name>
</gene>
<comment type="caution">
    <text evidence="2">The sequence shown here is derived from an EMBL/GenBank/DDBJ whole genome shotgun (WGS) entry which is preliminary data.</text>
</comment>
<sequence length="136" mass="15917">MAKRNVERPLPENIRVVHHVAGDGGPWFLRLFKRSLDKNGRPSTPYKQVENIMNPDGQMESEQRRLFKTALKTSKLRTKDEKSKRRTRPAVETTLIIYDPPGTPEDIYNAPRRIGSDGRIHEKPIELWDGKRIYRR</sequence>
<dbReference type="Proteomes" id="UP000176682">
    <property type="component" value="Unassembled WGS sequence"/>
</dbReference>
<evidence type="ECO:0000313" key="3">
    <source>
        <dbReference type="Proteomes" id="UP000176682"/>
    </source>
</evidence>
<evidence type="ECO:0000256" key="1">
    <source>
        <dbReference type="SAM" id="MobiDB-lite"/>
    </source>
</evidence>
<accession>A0A1F5FH54</accession>
<proteinExistence type="predicted"/>
<feature type="region of interest" description="Disordered" evidence="1">
    <location>
        <begin position="72"/>
        <end position="93"/>
    </location>
</feature>
<protein>
    <submittedName>
        <fullName evidence="2">Uncharacterized protein</fullName>
    </submittedName>
</protein>
<feature type="region of interest" description="Disordered" evidence="1">
    <location>
        <begin position="39"/>
        <end position="60"/>
    </location>
</feature>
<dbReference type="AlphaFoldDB" id="A0A1F5FH54"/>
<organism evidence="2 3">
    <name type="scientific">Candidatus Collierbacteria bacterium RIFOXYB1_FULL_49_13</name>
    <dbReference type="NCBI Taxonomy" id="1817728"/>
    <lineage>
        <taxon>Bacteria</taxon>
        <taxon>Candidatus Collieribacteriota</taxon>
    </lineage>
</organism>
<reference evidence="2 3" key="1">
    <citation type="journal article" date="2016" name="Nat. Commun.">
        <title>Thousands of microbial genomes shed light on interconnected biogeochemical processes in an aquifer system.</title>
        <authorList>
            <person name="Anantharaman K."/>
            <person name="Brown C.T."/>
            <person name="Hug L.A."/>
            <person name="Sharon I."/>
            <person name="Castelle C.J."/>
            <person name="Probst A.J."/>
            <person name="Thomas B.C."/>
            <person name="Singh A."/>
            <person name="Wilkins M.J."/>
            <person name="Karaoz U."/>
            <person name="Brodie E.L."/>
            <person name="Williams K.H."/>
            <person name="Hubbard S.S."/>
            <person name="Banfield J.F."/>
        </authorList>
    </citation>
    <scope>NUCLEOTIDE SEQUENCE [LARGE SCALE GENOMIC DNA]</scope>
</reference>
<evidence type="ECO:0000313" key="2">
    <source>
        <dbReference type="EMBL" id="OGD78892.1"/>
    </source>
</evidence>